<comment type="caution">
    <text evidence="1">The sequence shown here is derived from an EMBL/GenBank/DDBJ whole genome shotgun (WGS) entry which is preliminary data.</text>
</comment>
<keyword evidence="2" id="KW-1185">Reference proteome</keyword>
<name>A0A7J9J1R7_9ROSI</name>
<gene>
    <name evidence="1" type="ORF">Goarm_013047</name>
</gene>
<dbReference type="Proteomes" id="UP000593575">
    <property type="component" value="Unassembled WGS sequence"/>
</dbReference>
<organism evidence="1 2">
    <name type="scientific">Gossypium armourianum</name>
    <dbReference type="NCBI Taxonomy" id="34283"/>
    <lineage>
        <taxon>Eukaryota</taxon>
        <taxon>Viridiplantae</taxon>
        <taxon>Streptophyta</taxon>
        <taxon>Embryophyta</taxon>
        <taxon>Tracheophyta</taxon>
        <taxon>Spermatophyta</taxon>
        <taxon>Magnoliopsida</taxon>
        <taxon>eudicotyledons</taxon>
        <taxon>Gunneridae</taxon>
        <taxon>Pentapetalae</taxon>
        <taxon>rosids</taxon>
        <taxon>malvids</taxon>
        <taxon>Malvales</taxon>
        <taxon>Malvaceae</taxon>
        <taxon>Malvoideae</taxon>
        <taxon>Gossypium</taxon>
    </lineage>
</organism>
<dbReference type="AlphaFoldDB" id="A0A7J9J1R7"/>
<dbReference type="EMBL" id="JABFAE010000005">
    <property type="protein sequence ID" value="MBA0828370.1"/>
    <property type="molecule type" value="Genomic_DNA"/>
</dbReference>
<proteinExistence type="predicted"/>
<protein>
    <submittedName>
        <fullName evidence="1">Uncharacterized protein</fullName>
    </submittedName>
</protein>
<accession>A0A7J9J1R7</accession>
<sequence length="19" mass="2069">MMVSSLVGVEDSKMKGKRS</sequence>
<evidence type="ECO:0000313" key="1">
    <source>
        <dbReference type="EMBL" id="MBA0828370.1"/>
    </source>
</evidence>
<evidence type="ECO:0000313" key="2">
    <source>
        <dbReference type="Proteomes" id="UP000593575"/>
    </source>
</evidence>
<reference evidence="1 2" key="1">
    <citation type="journal article" date="2019" name="Genome Biol. Evol.">
        <title>Insights into the evolution of the New World diploid cottons (Gossypium, subgenus Houzingenia) based on genome sequencing.</title>
        <authorList>
            <person name="Grover C.E."/>
            <person name="Arick M.A. 2nd"/>
            <person name="Thrash A."/>
            <person name="Conover J.L."/>
            <person name="Sanders W.S."/>
            <person name="Peterson D.G."/>
            <person name="Frelichowski J.E."/>
            <person name="Scheffler J.A."/>
            <person name="Scheffler B.E."/>
            <person name="Wendel J.F."/>
        </authorList>
    </citation>
    <scope>NUCLEOTIDE SEQUENCE [LARGE SCALE GENOMIC DNA]</scope>
    <source>
        <strain evidence="1">6</strain>
        <tissue evidence="1">Leaf</tissue>
    </source>
</reference>